<keyword evidence="1" id="KW-0812">Transmembrane</keyword>
<organism evidence="2 3">
    <name type="scientific">Murinocardiopsis flavida</name>
    <dbReference type="NCBI Taxonomy" id="645275"/>
    <lineage>
        <taxon>Bacteria</taxon>
        <taxon>Bacillati</taxon>
        <taxon>Actinomycetota</taxon>
        <taxon>Actinomycetes</taxon>
        <taxon>Streptosporangiales</taxon>
        <taxon>Nocardiopsidaceae</taxon>
        <taxon>Murinocardiopsis</taxon>
    </lineage>
</organism>
<evidence type="ECO:0000313" key="2">
    <source>
        <dbReference type="EMBL" id="PSK86553.1"/>
    </source>
</evidence>
<feature type="transmembrane region" description="Helical" evidence="1">
    <location>
        <begin position="117"/>
        <end position="142"/>
    </location>
</feature>
<dbReference type="RefSeq" id="WP_106586710.1">
    <property type="nucleotide sequence ID" value="NZ_PYGA01000034.1"/>
</dbReference>
<dbReference type="AlphaFoldDB" id="A0A2P8CNM0"/>
<accession>A0A2P8CNM0</accession>
<feature type="transmembrane region" description="Helical" evidence="1">
    <location>
        <begin position="79"/>
        <end position="97"/>
    </location>
</feature>
<dbReference type="Pfam" id="PF10825">
    <property type="entry name" value="DUF2752"/>
    <property type="match status" value="1"/>
</dbReference>
<dbReference type="Proteomes" id="UP000240542">
    <property type="component" value="Unassembled WGS sequence"/>
</dbReference>
<protein>
    <submittedName>
        <fullName evidence="2">Uncharacterized protein DUF2752</fullName>
    </submittedName>
</protein>
<dbReference type="EMBL" id="PYGA01000034">
    <property type="protein sequence ID" value="PSK86553.1"/>
    <property type="molecule type" value="Genomic_DNA"/>
</dbReference>
<proteinExistence type="predicted"/>
<reference evidence="2 3" key="1">
    <citation type="submission" date="2018-03" db="EMBL/GenBank/DDBJ databases">
        <title>Genomic Encyclopedia of Archaeal and Bacterial Type Strains, Phase II (KMG-II): from individual species to whole genera.</title>
        <authorList>
            <person name="Goeker M."/>
        </authorList>
    </citation>
    <scope>NUCLEOTIDE SEQUENCE [LARGE SCALE GENOMIC DNA]</scope>
    <source>
        <strain evidence="2 3">DSM 45312</strain>
    </source>
</reference>
<evidence type="ECO:0000313" key="3">
    <source>
        <dbReference type="Proteomes" id="UP000240542"/>
    </source>
</evidence>
<name>A0A2P8CNM0_9ACTN</name>
<keyword evidence="1" id="KW-1133">Transmembrane helix</keyword>
<comment type="caution">
    <text evidence="2">The sequence shown here is derived from an EMBL/GenBank/DDBJ whole genome shotgun (WGS) entry which is preliminary data.</text>
</comment>
<gene>
    <name evidence="2" type="ORF">CLV63_13440</name>
</gene>
<feature type="transmembrane region" description="Helical" evidence="1">
    <location>
        <begin position="16"/>
        <end position="37"/>
    </location>
</feature>
<sequence length="145" mass="15234">MDPEPSAAAPRRRLPAVAGPLAVGAIGLAAAALVHVVDPNEAGNYPTCPWLMVTGTYCPGCGTMRAVSALTNGDLAGAFAMNPLTMVLLPILAVGWARWLYASLRPGPDPFDSVRPVWLWLLLGVVLAFWLVRNLPFGAFLAPGS</sequence>
<evidence type="ECO:0000256" key="1">
    <source>
        <dbReference type="SAM" id="Phobius"/>
    </source>
</evidence>
<keyword evidence="1" id="KW-0472">Membrane</keyword>
<dbReference type="InterPro" id="IPR021215">
    <property type="entry name" value="DUF2752"/>
</dbReference>
<dbReference type="OrthoDB" id="5966662at2"/>
<keyword evidence="3" id="KW-1185">Reference proteome</keyword>